<dbReference type="Proteomes" id="UP000636394">
    <property type="component" value="Unassembled WGS sequence"/>
</dbReference>
<dbReference type="Proteomes" id="UP000671910">
    <property type="component" value="Chromosome"/>
</dbReference>
<evidence type="ECO:0000256" key="1">
    <source>
        <dbReference type="SAM" id="MobiDB-lite"/>
    </source>
</evidence>
<dbReference type="EMBL" id="WPCR01000003">
    <property type="protein sequence ID" value="NHM13770.1"/>
    <property type="molecule type" value="Genomic_DNA"/>
</dbReference>
<keyword evidence="4" id="KW-1185">Reference proteome</keyword>
<accession>A0A9E6STR9</accession>
<reference evidence="2 4" key="1">
    <citation type="submission" date="2019-11" db="EMBL/GenBank/DDBJ databases">
        <title>Eggerthellaceae novel genus isolated from the rectal contents of marmort.</title>
        <authorList>
            <person name="Zhang G."/>
        </authorList>
    </citation>
    <scope>NUCLEOTIDE SEQUENCE [LARGE SCALE GENOMIC DNA]</scope>
    <source>
        <strain evidence="4">zg-886</strain>
        <strain evidence="2">Zg-886</strain>
    </source>
</reference>
<evidence type="ECO:0000313" key="4">
    <source>
        <dbReference type="Proteomes" id="UP000636394"/>
    </source>
</evidence>
<dbReference type="KEGG" id="ebz:J7S26_04325"/>
<sequence>MDTAEPAFEEPIPAAQSDGADESAVTDKSEGTSAPAIDELTFDQAYDILGRCVTRHPLNRDVLYDALVYCKEERILRDAENHLAALPAFATATQNQYFLLMSLVKAYGLDYLERDDAGELVTAERKEGLTEDEIDDLVATVSFKTTEVGLEFVEQNKPQARLVSLLQLNPERNDTYREVLEFVDEQPRSYNDVKELLAGRPVLQTIIDGKLETMQPSVFVDKLERAGALVWNNGWTLTREGKEFLIDLKNK</sequence>
<proteinExistence type="predicted"/>
<dbReference type="RefSeq" id="WP_166338817.1">
    <property type="nucleotide sequence ID" value="NZ_CP072829.1"/>
</dbReference>
<reference evidence="3" key="2">
    <citation type="submission" date="2021-04" db="EMBL/GenBank/DDBJ databases">
        <title>Novel species in family Eggerthellaceae.</title>
        <authorList>
            <person name="Zhang G."/>
        </authorList>
    </citation>
    <scope>NUCLEOTIDE SEQUENCE</scope>
    <source>
        <strain evidence="3">Zg-886</strain>
    </source>
</reference>
<dbReference type="EMBL" id="CP072829">
    <property type="protein sequence ID" value="QTU83634.1"/>
    <property type="molecule type" value="Genomic_DNA"/>
</dbReference>
<dbReference type="AlphaFoldDB" id="A0A9E6STR9"/>
<gene>
    <name evidence="2" type="ORF">GMI68_03105</name>
    <name evidence="3" type="ORF">J7S26_04325</name>
</gene>
<organism evidence="3 5">
    <name type="scientific">Xiamenia xianingshaonis</name>
    <dbReference type="NCBI Taxonomy" id="2682776"/>
    <lineage>
        <taxon>Bacteria</taxon>
        <taxon>Bacillati</taxon>
        <taxon>Actinomycetota</taxon>
        <taxon>Coriobacteriia</taxon>
        <taxon>Eggerthellales</taxon>
        <taxon>Eggerthellaceae</taxon>
        <taxon>Xiamenia</taxon>
    </lineage>
</organism>
<evidence type="ECO:0000313" key="5">
    <source>
        <dbReference type="Proteomes" id="UP000671910"/>
    </source>
</evidence>
<evidence type="ECO:0000313" key="3">
    <source>
        <dbReference type="EMBL" id="QTU83634.1"/>
    </source>
</evidence>
<protein>
    <submittedName>
        <fullName evidence="3">Uncharacterized protein</fullName>
    </submittedName>
</protein>
<feature type="region of interest" description="Disordered" evidence="1">
    <location>
        <begin position="1"/>
        <end position="32"/>
    </location>
</feature>
<name>A0A9E6STR9_9ACTN</name>
<feature type="compositionally biased region" description="Low complexity" evidence="1">
    <location>
        <begin position="1"/>
        <end position="15"/>
    </location>
</feature>
<evidence type="ECO:0000313" key="2">
    <source>
        <dbReference type="EMBL" id="NHM13770.1"/>
    </source>
</evidence>